<dbReference type="OrthoDB" id="9958715at2"/>
<organism evidence="1 2">
    <name type="scientific">Cryobacterium zongtaii</name>
    <dbReference type="NCBI Taxonomy" id="1259217"/>
    <lineage>
        <taxon>Bacteria</taxon>
        <taxon>Bacillati</taxon>
        <taxon>Actinomycetota</taxon>
        <taxon>Actinomycetes</taxon>
        <taxon>Micrococcales</taxon>
        <taxon>Microbacteriaceae</taxon>
        <taxon>Cryobacterium</taxon>
    </lineage>
</organism>
<comment type="caution">
    <text evidence="1">The sequence shown here is derived from an EMBL/GenBank/DDBJ whole genome shotgun (WGS) entry which is preliminary data.</text>
</comment>
<dbReference type="AlphaFoldDB" id="A0A2S3Z666"/>
<gene>
    <name evidence="1" type="ORF">C3B59_16380</name>
</gene>
<dbReference type="Proteomes" id="UP000237104">
    <property type="component" value="Unassembled WGS sequence"/>
</dbReference>
<evidence type="ECO:0000313" key="2">
    <source>
        <dbReference type="Proteomes" id="UP000237104"/>
    </source>
</evidence>
<dbReference type="RefSeq" id="WP_103432285.1">
    <property type="nucleotide sequence ID" value="NZ_PPXF01000063.1"/>
</dbReference>
<evidence type="ECO:0000313" key="1">
    <source>
        <dbReference type="EMBL" id="POH60047.1"/>
    </source>
</evidence>
<reference evidence="1 2" key="1">
    <citation type="submission" date="2018-01" db="EMBL/GenBank/DDBJ databases">
        <title>Cryobacterium sp. nov., from glaciers in China.</title>
        <authorList>
            <person name="Liu Q."/>
            <person name="Xin Y.-H."/>
        </authorList>
    </citation>
    <scope>NUCLEOTIDE SEQUENCE [LARGE SCALE GENOMIC DNA]</scope>
    <source>
        <strain evidence="1 2">TMB1-8</strain>
    </source>
</reference>
<accession>A0A2S3Z666</accession>
<name>A0A2S3Z666_9MICO</name>
<dbReference type="EMBL" id="PPXF01000063">
    <property type="protein sequence ID" value="POH60047.1"/>
    <property type="molecule type" value="Genomic_DNA"/>
</dbReference>
<protein>
    <submittedName>
        <fullName evidence="1">Uncharacterized protein</fullName>
    </submittedName>
</protein>
<proteinExistence type="predicted"/>
<sequence length="78" mass="8151">MIAQLETLAESQSAAQLEEILAAGGPVQSLYDVDTNEYIAAYVEDRGFSTLTITPRGPGCAKTDACANSTRGFYGSGS</sequence>